<proteinExistence type="predicted"/>
<keyword evidence="1" id="KW-0251">Elongation factor</keyword>
<dbReference type="Proteomes" id="UP000307720">
    <property type="component" value="Unassembled WGS sequence"/>
</dbReference>
<gene>
    <name evidence="1" type="primary">tuf</name>
    <name evidence="1" type="ORF">E5357_13795</name>
</gene>
<reference evidence="1" key="1">
    <citation type="submission" date="2019-04" db="EMBL/GenBank/DDBJ databases">
        <title>Microbes associate with the intestines of laboratory mice.</title>
        <authorList>
            <person name="Navarre W."/>
            <person name="Wong E."/>
            <person name="Huang K."/>
            <person name="Tropini C."/>
            <person name="Ng K."/>
            <person name="Yu B."/>
        </authorList>
    </citation>
    <scope>NUCLEOTIDE SEQUENCE</scope>
    <source>
        <strain evidence="1">NM72_1-8</strain>
    </source>
</reference>
<accession>A0AC61QXV8</accession>
<name>A0AC61QXV8_9FIRM</name>
<organism evidence="1 2">
    <name type="scientific">Hominisplanchenecus murintestinalis</name>
    <dbReference type="NCBI Taxonomy" id="2941517"/>
    <lineage>
        <taxon>Bacteria</taxon>
        <taxon>Bacillati</taxon>
        <taxon>Bacillota</taxon>
        <taxon>Clostridia</taxon>
        <taxon>Lachnospirales</taxon>
        <taxon>Lachnospiraceae</taxon>
        <taxon>Hominisplanchenecus</taxon>
    </lineage>
</organism>
<comment type="caution">
    <text evidence="1">The sequence shown here is derived from an EMBL/GenBank/DDBJ whole genome shotgun (WGS) entry which is preliminary data.</text>
</comment>
<dbReference type="EMBL" id="SRZB01000038">
    <property type="protein sequence ID" value="TGX97132.1"/>
    <property type="molecule type" value="Genomic_DNA"/>
</dbReference>
<keyword evidence="1" id="KW-0648">Protein biosynthesis</keyword>
<evidence type="ECO:0000313" key="2">
    <source>
        <dbReference type="Proteomes" id="UP000307720"/>
    </source>
</evidence>
<sequence length="397" mass="43967">MAKAKFERTKPHCNIGTIGHVDHGKTTLTAAITKVLSQRVEGNTATDFENIDKAPEERERGITISTAHVEYETDNRHYAHVDCPGHADYVKNMITGAAQMDGAILVVAATDGVMAQTKEHILLSRQVGVPYIVVFMNKCDMVDDEELLELVDMEIRELLNEYEFPGDDTPIIQGSALKALEDPNGEWGDKVMELMAAVDEWIPDPKRATDQPFLMPVEDVFTITGRGTVATGRVERGVLHVNEEVEIVGIKEEVKKTTVTGIEMFRKLLDEGQAGDNIGALLRGVKREEIERGQVLVKPGTIKCHTKFTAQVYVLTKDEGGRHTPFFNNYRPQFYFRTTDVTGVIELPAGTEMCMPGDNVEMTIELIHPIAMEQGLTFAIREGGRTVGSGRVATIIE</sequence>
<protein>
    <submittedName>
        <fullName evidence="1">Elongation factor Tu</fullName>
    </submittedName>
</protein>
<keyword evidence="2" id="KW-1185">Reference proteome</keyword>
<evidence type="ECO:0000313" key="1">
    <source>
        <dbReference type="EMBL" id="TGX97132.1"/>
    </source>
</evidence>